<sequence>MKFTSHDITIIERALRIAMKSEKIGHRKDDYHEVLLKLQESAKQVIERERDAESNEGKVQDGIRYDYDDSSDLI</sequence>
<dbReference type="Proteomes" id="UP001519287">
    <property type="component" value="Unassembled WGS sequence"/>
</dbReference>
<keyword evidence="2" id="KW-0804">Transcription</keyword>
<evidence type="ECO:0000313" key="2">
    <source>
        <dbReference type="EMBL" id="MBP1995227.1"/>
    </source>
</evidence>
<evidence type="ECO:0000256" key="1">
    <source>
        <dbReference type="SAM" id="MobiDB-lite"/>
    </source>
</evidence>
<dbReference type="RefSeq" id="WP_209977042.1">
    <property type="nucleotide sequence ID" value="NZ_JAGGLB010000032.1"/>
</dbReference>
<gene>
    <name evidence="2" type="ORF">J2Z66_006869</name>
</gene>
<feature type="compositionally biased region" description="Basic and acidic residues" evidence="1">
    <location>
        <begin position="47"/>
        <end position="67"/>
    </location>
</feature>
<dbReference type="GO" id="GO:0000428">
    <property type="term" value="C:DNA-directed RNA polymerase complex"/>
    <property type="evidence" value="ECO:0007669"/>
    <property type="project" value="UniProtKB-KW"/>
</dbReference>
<comment type="caution">
    <text evidence="2">The sequence shown here is derived from an EMBL/GenBank/DDBJ whole genome shotgun (WGS) entry which is preliminary data.</text>
</comment>
<accession>A0ABS4J5V5</accession>
<protein>
    <submittedName>
        <fullName evidence="2">DNA-directed RNA polymerase subunit K/omega</fullName>
    </submittedName>
</protein>
<reference evidence="2 3" key="1">
    <citation type="submission" date="2021-03" db="EMBL/GenBank/DDBJ databases">
        <title>Genomic Encyclopedia of Type Strains, Phase IV (KMG-IV): sequencing the most valuable type-strain genomes for metagenomic binning, comparative biology and taxonomic classification.</title>
        <authorList>
            <person name="Goeker M."/>
        </authorList>
    </citation>
    <scope>NUCLEOTIDE SEQUENCE [LARGE SCALE GENOMIC DNA]</scope>
    <source>
        <strain evidence="2 3">DSM 26048</strain>
    </source>
</reference>
<keyword evidence="3" id="KW-1185">Reference proteome</keyword>
<feature type="region of interest" description="Disordered" evidence="1">
    <location>
        <begin position="47"/>
        <end position="74"/>
    </location>
</feature>
<organism evidence="2 3">
    <name type="scientific">Paenibacillus eucommiae</name>
    <dbReference type="NCBI Taxonomy" id="1355755"/>
    <lineage>
        <taxon>Bacteria</taxon>
        <taxon>Bacillati</taxon>
        <taxon>Bacillota</taxon>
        <taxon>Bacilli</taxon>
        <taxon>Bacillales</taxon>
        <taxon>Paenibacillaceae</taxon>
        <taxon>Paenibacillus</taxon>
    </lineage>
</organism>
<evidence type="ECO:0000313" key="3">
    <source>
        <dbReference type="Proteomes" id="UP001519287"/>
    </source>
</evidence>
<proteinExistence type="predicted"/>
<dbReference type="EMBL" id="JAGGLB010000032">
    <property type="protein sequence ID" value="MBP1995227.1"/>
    <property type="molecule type" value="Genomic_DNA"/>
</dbReference>
<keyword evidence="2" id="KW-0240">DNA-directed RNA polymerase</keyword>
<name>A0ABS4J5V5_9BACL</name>